<feature type="compositionally biased region" description="Basic and acidic residues" evidence="1">
    <location>
        <begin position="1046"/>
        <end position="1060"/>
    </location>
</feature>
<protein>
    <submittedName>
        <fullName evidence="3">DUF4132 domain-containing protein</fullName>
    </submittedName>
</protein>
<evidence type="ECO:0000256" key="1">
    <source>
        <dbReference type="SAM" id="MobiDB-lite"/>
    </source>
</evidence>
<comment type="caution">
    <text evidence="3">The sequence shown here is derived from an EMBL/GenBank/DDBJ whole genome shotgun (WGS) entry which is preliminary data.</text>
</comment>
<feature type="region of interest" description="Disordered" evidence="1">
    <location>
        <begin position="1042"/>
        <end position="1062"/>
    </location>
</feature>
<sequence length="1078" mass="116585">MTEYVAVQEDRLELPAEWTEWVLPRRGHGTVIPVEPDTAASEKAAAAVEARREDVIAALASAECDPELSRAGLAHLGGEPNPTGAAAVLTLLRFVEPFRGSMFQTGGERAVANRELFAAVAADFGLPFAVSTGIEDLSIAFRWGVPTSGGPADMPALVVGDASNMKWMVWSDREGVLPFARGLIAAAGDDEYRRVVESAAGHRATALRRVAAAILLPGERDWVADACDARDAYRGDPYIEELVWSIVADADQLKRLGLPRLAPSLVRHRLVAELVRNLGVDALPVLAKSLDHKSLDNAQRTLLFQAIALLPSDDAANLLVGRAAEPGALAAVKPAAARFPHRFARAVAAGAAVIAPAERVRLAGALRQEAVPLETVLKGLNETDRAAIETLLAEASPEIAAPDQLPEVFRTPPWAGHRRRRAAEPVPGLTAPAGFELHWGPGEREAALALEPGFAEWDETEFWTSDSETGLGFADRLRGRLARGGDPEAVLGKLRESPKHASALVPIRSAEAAALAADWFARLKSGRVHAADWLDRHGEHAVRYLVPCALGDDKRLRDGGEAALRYLARRLGDQAVLDAAAAFGPDALARVMSLLATDARVPLSGSVKPGDWADPGMLPPVMLRGSETALPVVAVRHLISALALWSPRLPFPGVDDFAAHCDPGPLQRFSLALFDLWLRSDAPSKDSWAVDQLGAFGNDDTVAVLGPLVAQWPGRSQNDRAHTGLEVLAHIGTDAAFTALRDISRAFKFGNTVTERARELAERIATARGLTFEALADRLTPDHGAGEVVSFDYGPRRFHLAFDRLLTPHLTDDAGKPRKALPKPGVRDDADAAKASIARCKALVKAVEDTAHTQVELLCAAMLNGRVFTLGDLRVLDAHPIGGVFTRRLAWFSRGAGFRIAEDGGFADVEDREFQPDPDAIRLAHPALLRDETPAWIALFADYELLQPFDQLARPRLHFTEEELETGRLRRFDGLQCGYADLGERIGWTHTLLTPGPDLAWGWRLQQPLPGGWLLAEASPEPDKHRPEPDLVHTVTRVRLQTNRNRRPEHARPLPGREVDPVAASELLARLTGAHPSD</sequence>
<name>A0ABT7YM45_9ACTN</name>
<dbReference type="Pfam" id="PF13569">
    <property type="entry name" value="DUF4132"/>
    <property type="match status" value="1"/>
</dbReference>
<evidence type="ECO:0000313" key="4">
    <source>
        <dbReference type="Proteomes" id="UP001171902"/>
    </source>
</evidence>
<organism evidence="3 4">
    <name type="scientific">Glycomyces tritici</name>
    <dbReference type="NCBI Taxonomy" id="2665176"/>
    <lineage>
        <taxon>Bacteria</taxon>
        <taxon>Bacillati</taxon>
        <taxon>Actinomycetota</taxon>
        <taxon>Actinomycetes</taxon>
        <taxon>Glycomycetales</taxon>
        <taxon>Glycomycetaceae</taxon>
        <taxon>Glycomyces</taxon>
    </lineage>
</organism>
<accession>A0ABT7YM45</accession>
<reference evidence="3" key="1">
    <citation type="submission" date="2023-06" db="EMBL/GenBank/DDBJ databases">
        <title>Gycomyces niveus sp.nov., a novel actinomycete isolated from soil in Shouguang.</title>
        <authorList>
            <person name="Yang X."/>
            <person name="Zhao J."/>
        </authorList>
    </citation>
    <scope>NUCLEOTIDE SEQUENCE</scope>
    <source>
        <strain evidence="3">NEAU C2</strain>
    </source>
</reference>
<evidence type="ECO:0000259" key="2">
    <source>
        <dbReference type="Pfam" id="PF13569"/>
    </source>
</evidence>
<dbReference type="RefSeq" id="WP_289956650.1">
    <property type="nucleotide sequence ID" value="NZ_JAUEMJ010000002.1"/>
</dbReference>
<gene>
    <name evidence="3" type="ORF">QWI33_08215</name>
</gene>
<feature type="domain" description="DUF4132" evidence="2">
    <location>
        <begin position="815"/>
        <end position="980"/>
    </location>
</feature>
<dbReference type="Proteomes" id="UP001171902">
    <property type="component" value="Unassembled WGS sequence"/>
</dbReference>
<keyword evidence="4" id="KW-1185">Reference proteome</keyword>
<dbReference type="InterPro" id="IPR025406">
    <property type="entry name" value="DUF4132"/>
</dbReference>
<evidence type="ECO:0000313" key="3">
    <source>
        <dbReference type="EMBL" id="MDN3239705.1"/>
    </source>
</evidence>
<proteinExistence type="predicted"/>
<dbReference type="EMBL" id="JAUEMJ010000002">
    <property type="protein sequence ID" value="MDN3239705.1"/>
    <property type="molecule type" value="Genomic_DNA"/>
</dbReference>